<dbReference type="InterPro" id="IPR040236">
    <property type="entry name" value="TMEM198"/>
</dbReference>
<dbReference type="InterPro" id="IPR025256">
    <property type="entry name" value="TM7S3/TM198-like_dom"/>
</dbReference>
<dbReference type="EMBL" id="MBFU01000313">
    <property type="protein sequence ID" value="PWA00756.1"/>
    <property type="molecule type" value="Genomic_DNA"/>
</dbReference>
<feature type="transmembrane region" description="Helical" evidence="7">
    <location>
        <begin position="118"/>
        <end position="136"/>
    </location>
</feature>
<sequence>MNILQILFYLASLVIVSAAGIDDTNINIAKNGSLTASGITAGIILIVLGTMFLFFGRKLIKITIFFGGFFLFGIVFLVIAYKIRAPLDGENVRAIIYLAIAIVVGLIGGALTLWLYKLGLFILGGLGGFALAAYIMNWSSIGLFNQNWARIVFICAFVIIGGLLVLFFERPVTIISTSIYGSYALFVGIDCFARTGFKESIASVLSKTTNPVKNTAAIYGMLAGTIVLAIIGAGHSSINMLLDTASFLIGIVAT</sequence>
<evidence type="ECO:0000313" key="11">
    <source>
        <dbReference type="Proteomes" id="UP000245591"/>
    </source>
</evidence>
<keyword evidence="8" id="KW-0732">Signal</keyword>
<keyword evidence="4 7" id="KW-1133">Transmembrane helix</keyword>
<keyword evidence="5 7" id="KW-0472">Membrane</keyword>
<reference evidence="10 11" key="1">
    <citation type="journal article" date="2018" name="MBio">
        <title>Comparative Genomics Reveals the Core Gene Toolbox for the Fungus-Insect Symbiosis.</title>
        <authorList>
            <person name="Wang Y."/>
            <person name="Stata M."/>
            <person name="Wang W."/>
            <person name="Stajich J.E."/>
            <person name="White M.M."/>
            <person name="Moncalvo J.M."/>
        </authorList>
    </citation>
    <scope>NUCLEOTIDE SEQUENCE [LARGE SCALE GENOMIC DNA]</scope>
    <source>
        <strain evidence="10 11">AUS-126-30</strain>
    </source>
</reference>
<evidence type="ECO:0000256" key="7">
    <source>
        <dbReference type="SAM" id="Phobius"/>
    </source>
</evidence>
<dbReference type="Proteomes" id="UP000245591">
    <property type="component" value="Unassembled WGS sequence"/>
</dbReference>
<keyword evidence="11" id="KW-1185">Reference proteome</keyword>
<keyword evidence="3 7" id="KW-0812">Transmembrane</keyword>
<gene>
    <name evidence="10" type="ORF">BB558_003222</name>
</gene>
<accession>A0A2U1J6P8</accession>
<feature type="transmembrane region" description="Helical" evidence="7">
    <location>
        <begin position="148"/>
        <end position="168"/>
    </location>
</feature>
<dbReference type="AlphaFoldDB" id="A0A2U1J6P8"/>
<evidence type="ECO:0000256" key="8">
    <source>
        <dbReference type="SAM" id="SignalP"/>
    </source>
</evidence>
<feature type="domain" description="TM7S3/TM198-like" evidence="9">
    <location>
        <begin position="42"/>
        <end position="233"/>
    </location>
</feature>
<dbReference type="PANTHER" id="PTHR31247">
    <property type="entry name" value="TRANSMEMBRANE PROTEIN 198 FAMILY MEMBER"/>
    <property type="match status" value="1"/>
</dbReference>
<protein>
    <recommendedName>
        <fullName evidence="6">Transmembrane protein 198</fullName>
    </recommendedName>
</protein>
<evidence type="ECO:0000256" key="1">
    <source>
        <dbReference type="ARBA" id="ARBA00004141"/>
    </source>
</evidence>
<evidence type="ECO:0000256" key="3">
    <source>
        <dbReference type="ARBA" id="ARBA00022692"/>
    </source>
</evidence>
<dbReference type="Pfam" id="PF13886">
    <property type="entry name" value="TM7S3_TM198"/>
    <property type="match status" value="1"/>
</dbReference>
<organism evidence="10 11">
    <name type="scientific">Smittium angustum</name>
    <dbReference type="NCBI Taxonomy" id="133377"/>
    <lineage>
        <taxon>Eukaryota</taxon>
        <taxon>Fungi</taxon>
        <taxon>Fungi incertae sedis</taxon>
        <taxon>Zoopagomycota</taxon>
        <taxon>Kickxellomycotina</taxon>
        <taxon>Harpellomycetes</taxon>
        <taxon>Harpellales</taxon>
        <taxon>Legeriomycetaceae</taxon>
        <taxon>Smittium</taxon>
    </lineage>
</organism>
<evidence type="ECO:0000313" key="10">
    <source>
        <dbReference type="EMBL" id="PWA00756.1"/>
    </source>
</evidence>
<comment type="similarity">
    <text evidence="2">Belongs to the TMEM198 family.</text>
</comment>
<feature type="transmembrane region" description="Helical" evidence="7">
    <location>
        <begin position="95"/>
        <end position="113"/>
    </location>
</feature>
<comment type="subcellular location">
    <subcellularLocation>
        <location evidence="1">Membrane</location>
        <topology evidence="1">Multi-pass membrane protein</topology>
    </subcellularLocation>
</comment>
<name>A0A2U1J6P8_SMIAN</name>
<proteinExistence type="inferred from homology"/>
<feature type="transmembrane region" description="Helical" evidence="7">
    <location>
        <begin position="217"/>
        <end position="238"/>
    </location>
</feature>
<evidence type="ECO:0000256" key="5">
    <source>
        <dbReference type="ARBA" id="ARBA00023136"/>
    </source>
</evidence>
<feature type="chain" id="PRO_5015737600" description="Transmembrane protein 198" evidence="8">
    <location>
        <begin position="19"/>
        <end position="254"/>
    </location>
</feature>
<dbReference type="PANTHER" id="PTHR31247:SF5">
    <property type="entry name" value="DUF4203 DOMAIN-CONTAINING PROTEIN"/>
    <property type="match status" value="1"/>
</dbReference>
<evidence type="ECO:0000256" key="6">
    <source>
        <dbReference type="ARBA" id="ARBA00049737"/>
    </source>
</evidence>
<feature type="transmembrane region" description="Helical" evidence="7">
    <location>
        <begin position="62"/>
        <end position="83"/>
    </location>
</feature>
<evidence type="ECO:0000259" key="9">
    <source>
        <dbReference type="Pfam" id="PF13886"/>
    </source>
</evidence>
<feature type="signal peptide" evidence="8">
    <location>
        <begin position="1"/>
        <end position="18"/>
    </location>
</feature>
<evidence type="ECO:0000256" key="4">
    <source>
        <dbReference type="ARBA" id="ARBA00022989"/>
    </source>
</evidence>
<comment type="caution">
    <text evidence="10">The sequence shown here is derived from an EMBL/GenBank/DDBJ whole genome shotgun (WGS) entry which is preliminary data.</text>
</comment>
<dbReference type="GO" id="GO:0005886">
    <property type="term" value="C:plasma membrane"/>
    <property type="evidence" value="ECO:0007669"/>
    <property type="project" value="TreeGrafter"/>
</dbReference>
<feature type="transmembrane region" description="Helical" evidence="7">
    <location>
        <begin position="34"/>
        <end position="55"/>
    </location>
</feature>
<evidence type="ECO:0000256" key="2">
    <source>
        <dbReference type="ARBA" id="ARBA00006244"/>
    </source>
</evidence>